<sequence length="89" mass="9657">MRLQGNIIFVVLLTAPTNPIQPRYPGSPTMIRATLHFLSPMKQSLLLLLRPATATATATATAEGAFERRRKTLATLLKSSVPRARPSGC</sequence>
<evidence type="ECO:0000256" key="1">
    <source>
        <dbReference type="SAM" id="SignalP"/>
    </source>
</evidence>
<keyword evidence="3" id="KW-1185">Reference proteome</keyword>
<name>A0A6G1KNL1_9PLEO</name>
<feature type="chain" id="PRO_5026189614" description="Secreted protein" evidence="1">
    <location>
        <begin position="20"/>
        <end position="89"/>
    </location>
</feature>
<proteinExistence type="predicted"/>
<organism evidence="2 3">
    <name type="scientific">Pleomassaria siparia CBS 279.74</name>
    <dbReference type="NCBI Taxonomy" id="1314801"/>
    <lineage>
        <taxon>Eukaryota</taxon>
        <taxon>Fungi</taxon>
        <taxon>Dikarya</taxon>
        <taxon>Ascomycota</taxon>
        <taxon>Pezizomycotina</taxon>
        <taxon>Dothideomycetes</taxon>
        <taxon>Pleosporomycetidae</taxon>
        <taxon>Pleosporales</taxon>
        <taxon>Pleomassariaceae</taxon>
        <taxon>Pleomassaria</taxon>
    </lineage>
</organism>
<accession>A0A6G1KNL1</accession>
<evidence type="ECO:0000313" key="2">
    <source>
        <dbReference type="EMBL" id="KAF2713917.1"/>
    </source>
</evidence>
<protein>
    <recommendedName>
        <fullName evidence="4">Secreted protein</fullName>
    </recommendedName>
</protein>
<dbReference type="Proteomes" id="UP000799428">
    <property type="component" value="Unassembled WGS sequence"/>
</dbReference>
<feature type="signal peptide" evidence="1">
    <location>
        <begin position="1"/>
        <end position="19"/>
    </location>
</feature>
<keyword evidence="1" id="KW-0732">Signal</keyword>
<dbReference type="AlphaFoldDB" id="A0A6G1KNL1"/>
<evidence type="ECO:0008006" key="4">
    <source>
        <dbReference type="Google" id="ProtNLM"/>
    </source>
</evidence>
<reference evidence="2" key="1">
    <citation type="journal article" date="2020" name="Stud. Mycol.">
        <title>101 Dothideomycetes genomes: a test case for predicting lifestyles and emergence of pathogens.</title>
        <authorList>
            <person name="Haridas S."/>
            <person name="Albert R."/>
            <person name="Binder M."/>
            <person name="Bloem J."/>
            <person name="Labutti K."/>
            <person name="Salamov A."/>
            <person name="Andreopoulos B."/>
            <person name="Baker S."/>
            <person name="Barry K."/>
            <person name="Bills G."/>
            <person name="Bluhm B."/>
            <person name="Cannon C."/>
            <person name="Castanera R."/>
            <person name="Culley D."/>
            <person name="Daum C."/>
            <person name="Ezra D."/>
            <person name="Gonzalez J."/>
            <person name="Henrissat B."/>
            <person name="Kuo A."/>
            <person name="Liang C."/>
            <person name="Lipzen A."/>
            <person name="Lutzoni F."/>
            <person name="Magnuson J."/>
            <person name="Mondo S."/>
            <person name="Nolan M."/>
            <person name="Ohm R."/>
            <person name="Pangilinan J."/>
            <person name="Park H.-J."/>
            <person name="Ramirez L."/>
            <person name="Alfaro M."/>
            <person name="Sun H."/>
            <person name="Tritt A."/>
            <person name="Yoshinaga Y."/>
            <person name="Zwiers L.-H."/>
            <person name="Turgeon B."/>
            <person name="Goodwin S."/>
            <person name="Spatafora J."/>
            <person name="Crous P."/>
            <person name="Grigoriev I."/>
        </authorList>
    </citation>
    <scope>NUCLEOTIDE SEQUENCE</scope>
    <source>
        <strain evidence="2">CBS 279.74</strain>
    </source>
</reference>
<evidence type="ECO:0000313" key="3">
    <source>
        <dbReference type="Proteomes" id="UP000799428"/>
    </source>
</evidence>
<dbReference type="EMBL" id="MU005765">
    <property type="protein sequence ID" value="KAF2713917.1"/>
    <property type="molecule type" value="Genomic_DNA"/>
</dbReference>
<gene>
    <name evidence="2" type="ORF">K504DRAFT_151107</name>
</gene>